<keyword evidence="2" id="KW-0812">Transmembrane</keyword>
<feature type="compositionally biased region" description="Polar residues" evidence="1">
    <location>
        <begin position="415"/>
        <end position="437"/>
    </location>
</feature>
<reference evidence="3 4" key="1">
    <citation type="journal article" date="2018" name="BMC Genomics">
        <title>Comparative genome analyses reveal sequence features reflecting distinct modes of host-adaptation between dicot and monocot powdery mildew.</title>
        <authorList>
            <person name="Wu Y."/>
            <person name="Ma X."/>
            <person name="Pan Z."/>
            <person name="Kale S.D."/>
            <person name="Song Y."/>
            <person name="King H."/>
            <person name="Zhang Q."/>
            <person name="Presley C."/>
            <person name="Deng X."/>
            <person name="Wei C.I."/>
            <person name="Xiao S."/>
        </authorList>
    </citation>
    <scope>NUCLEOTIDE SEQUENCE [LARGE SCALE GENOMIC DNA]</scope>
    <source>
        <strain evidence="3">UMSG3</strain>
    </source>
</reference>
<keyword evidence="2" id="KW-1133">Transmembrane helix</keyword>
<feature type="region of interest" description="Disordered" evidence="1">
    <location>
        <begin position="251"/>
        <end position="272"/>
    </location>
</feature>
<evidence type="ECO:0000313" key="4">
    <source>
        <dbReference type="Proteomes" id="UP000283383"/>
    </source>
</evidence>
<comment type="caution">
    <text evidence="3">The sequence shown here is derived from an EMBL/GenBank/DDBJ whole genome shotgun (WGS) entry which is preliminary data.</text>
</comment>
<organism evidence="3 4">
    <name type="scientific">Golovinomyces cichoracearum</name>
    <dbReference type="NCBI Taxonomy" id="62708"/>
    <lineage>
        <taxon>Eukaryota</taxon>
        <taxon>Fungi</taxon>
        <taxon>Dikarya</taxon>
        <taxon>Ascomycota</taxon>
        <taxon>Pezizomycotina</taxon>
        <taxon>Leotiomycetes</taxon>
        <taxon>Erysiphales</taxon>
        <taxon>Erysiphaceae</taxon>
        <taxon>Golovinomyces</taxon>
    </lineage>
</organism>
<dbReference type="Proteomes" id="UP000283383">
    <property type="component" value="Unassembled WGS sequence"/>
</dbReference>
<proteinExistence type="predicted"/>
<dbReference type="STRING" id="62708.A0A420INW9"/>
<sequence>MPSAFSSHPALSFSRIMGTQAPFLFDTSQNIKGGLIGSYQQFDSKSATITGATSRVSQLAPSNSINHNTDTSYIFLPKIKIDAYHMSKSVKKYVNLTRKCLFSLGLCEFLCACILFIAGIIANPIESMVAWIIRLTPVLAMVHTAYAIYYLSCKKTARATVFSAYCHFFACMDALTIPFYIFTMLFFAARPIESRSMVSDNLNVNFLLCYQFGKYCAGSAAAFYMISLAASLYLGQVYRRIATMPPDMNPMEDNLTSRHKRNQSSNVTESSFLDGKASRNFEAERISGTPSEDVDRYLKNKFLETKPKTSLPSHLQLSSHDAREDLPSRKMQVFSSRPSAIGLKRSSRQNSSYMEIDSRKRDKRLQHRHELEFSPAVWYGDDSLNKRYKANRGLSLKKNLHGYTHLSEDKEPVNNHPNPLQANPPASLSPRSSNQYLTSNTTSETSIINEAELNYNLSTNEVDIGVASLDSDVRDMNFSYVEESPRCEDLEPIEPLRLLGRNNMRQVSSGHDYLVGDWNSQDIVGLRDGHGSNLNENQRSKLSGVRPRKFSGKLLF</sequence>
<feature type="region of interest" description="Disordered" evidence="1">
    <location>
        <begin position="407"/>
        <end position="443"/>
    </location>
</feature>
<evidence type="ECO:0000256" key="1">
    <source>
        <dbReference type="SAM" id="MobiDB-lite"/>
    </source>
</evidence>
<keyword evidence="2" id="KW-0472">Membrane</keyword>
<keyword evidence="4" id="KW-1185">Reference proteome</keyword>
<dbReference type="EMBL" id="MCBQ01008056">
    <property type="protein sequence ID" value="RKF76207.1"/>
    <property type="molecule type" value="Genomic_DNA"/>
</dbReference>
<name>A0A420INW9_9PEZI</name>
<gene>
    <name evidence="3" type="ORF">GcM3_080019</name>
</gene>
<accession>A0A420INW9</accession>
<dbReference type="AlphaFoldDB" id="A0A420INW9"/>
<evidence type="ECO:0000313" key="3">
    <source>
        <dbReference type="EMBL" id="RKF76207.1"/>
    </source>
</evidence>
<protein>
    <submittedName>
        <fullName evidence="3">Uncharacterized protein</fullName>
    </submittedName>
</protein>
<feature type="transmembrane region" description="Helical" evidence="2">
    <location>
        <begin position="164"/>
        <end position="192"/>
    </location>
</feature>
<feature type="transmembrane region" description="Helical" evidence="2">
    <location>
        <begin position="128"/>
        <end position="152"/>
    </location>
</feature>
<evidence type="ECO:0000256" key="2">
    <source>
        <dbReference type="SAM" id="Phobius"/>
    </source>
</evidence>
<feature type="transmembrane region" description="Helical" evidence="2">
    <location>
        <begin position="101"/>
        <end position="122"/>
    </location>
</feature>